<evidence type="ECO:0000313" key="2">
    <source>
        <dbReference type="Proteomes" id="UP000197097"/>
    </source>
</evidence>
<dbReference type="GO" id="GO:0032259">
    <property type="term" value="P:methylation"/>
    <property type="evidence" value="ECO:0007669"/>
    <property type="project" value="UniProtKB-KW"/>
</dbReference>
<sequence length="261" mass="30323">MKNWMETNDVLLDQYYTRQHVAQKLYRSFRKFCNPERYQLVEPSAGTGSFFMLMPQGSLAFDVDPKFPGIVTADFLSVEIRSEREVAVVGNPPFGRSASMAVRFFNHAAWQASVIALILPRTFRKASIENRLDRNFHLIHEETVQRDAFLFRSKPYDVPAIFQIWERRDELRELQHVAIHHRDFSFTTPDRADFAIQRVGARAGRVHRDFTRSPSSHYFIRGEVEPIMKRLNFTRVALNVAGNPSLSKSEIVSLYRQLTGR</sequence>
<dbReference type="GO" id="GO:0008168">
    <property type="term" value="F:methyltransferase activity"/>
    <property type="evidence" value="ECO:0007669"/>
    <property type="project" value="UniProtKB-KW"/>
</dbReference>
<dbReference type="InterPro" id="IPR029063">
    <property type="entry name" value="SAM-dependent_MTases_sf"/>
</dbReference>
<organism evidence="1 2">
    <name type="scientific">Sphingopyxis witflariensis</name>
    <dbReference type="NCBI Taxonomy" id="173675"/>
    <lineage>
        <taxon>Bacteria</taxon>
        <taxon>Pseudomonadati</taxon>
        <taxon>Pseudomonadota</taxon>
        <taxon>Alphaproteobacteria</taxon>
        <taxon>Sphingomonadales</taxon>
        <taxon>Sphingomonadaceae</taxon>
        <taxon>Sphingopyxis</taxon>
    </lineage>
</organism>
<keyword evidence="1" id="KW-0808">Transferase</keyword>
<accession>A0A246JK26</accession>
<dbReference type="AlphaFoldDB" id="A0A246JK26"/>
<reference evidence="1 2" key="1">
    <citation type="journal article" date="2002" name="Int. J. Syst. Evol. Microbiol.">
        <title>Sphingopyxis witflariensis sp. nov., isolated from activated sludge.</title>
        <authorList>
            <person name="Kampfer P."/>
            <person name="Witzenberger R."/>
            <person name="Denner E.B."/>
            <person name="Busse H.J."/>
            <person name="Neef A."/>
        </authorList>
    </citation>
    <scope>NUCLEOTIDE SEQUENCE [LARGE SCALE GENOMIC DNA]</scope>
    <source>
        <strain evidence="1 2">DSM 14551</strain>
    </source>
</reference>
<dbReference type="SUPFAM" id="SSF53335">
    <property type="entry name" value="S-adenosyl-L-methionine-dependent methyltransferases"/>
    <property type="match status" value="1"/>
</dbReference>
<comment type="caution">
    <text evidence="1">The sequence shown here is derived from an EMBL/GenBank/DDBJ whole genome shotgun (WGS) entry which is preliminary data.</text>
</comment>
<dbReference type="Gene3D" id="3.40.50.150">
    <property type="entry name" value="Vaccinia Virus protein VP39"/>
    <property type="match status" value="1"/>
</dbReference>
<name>A0A246JK26_9SPHN</name>
<protein>
    <submittedName>
        <fullName evidence="1">SAM-dependent methyltransferase</fullName>
    </submittedName>
</protein>
<dbReference type="EMBL" id="NISJ01000011">
    <property type="protein sequence ID" value="OWQ92935.1"/>
    <property type="molecule type" value="Genomic_DNA"/>
</dbReference>
<dbReference type="OrthoDB" id="95666at2"/>
<keyword evidence="2" id="KW-1185">Reference proteome</keyword>
<proteinExistence type="predicted"/>
<dbReference type="REBASE" id="230890">
    <property type="entry name" value="M.Swi14551ORF17345P"/>
</dbReference>
<evidence type="ECO:0000313" key="1">
    <source>
        <dbReference type="EMBL" id="OWQ92935.1"/>
    </source>
</evidence>
<dbReference type="Proteomes" id="UP000197097">
    <property type="component" value="Unassembled WGS sequence"/>
</dbReference>
<gene>
    <name evidence="1" type="ORF">CDQ91_17345</name>
</gene>
<keyword evidence="1" id="KW-0489">Methyltransferase</keyword>